<name>A0A3L6SUL2_PANMI</name>
<dbReference type="EMBL" id="PQIB02000004">
    <property type="protein sequence ID" value="RLN25364.1"/>
    <property type="molecule type" value="Genomic_DNA"/>
</dbReference>
<evidence type="ECO:0000313" key="2">
    <source>
        <dbReference type="EMBL" id="RLN25364.1"/>
    </source>
</evidence>
<dbReference type="PANTHER" id="PTHR33018:SF37">
    <property type="entry name" value="TRANSPOSASE TNP1_EN_SPM-LIKE DOMAIN-CONTAINING PROTEIN"/>
    <property type="match status" value="1"/>
</dbReference>
<gene>
    <name evidence="2" type="ORF">C2845_PM07G11210</name>
</gene>
<feature type="compositionally biased region" description="Basic and acidic residues" evidence="1">
    <location>
        <begin position="63"/>
        <end position="74"/>
    </location>
</feature>
<reference evidence="3" key="1">
    <citation type="journal article" date="2019" name="Nat. Commun.">
        <title>The genome of broomcorn millet.</title>
        <authorList>
            <person name="Zou C."/>
            <person name="Miki D."/>
            <person name="Li D."/>
            <person name="Tang Q."/>
            <person name="Xiao L."/>
            <person name="Rajput S."/>
            <person name="Deng P."/>
            <person name="Jia W."/>
            <person name="Huang R."/>
            <person name="Zhang M."/>
            <person name="Sun Y."/>
            <person name="Hu J."/>
            <person name="Fu X."/>
            <person name="Schnable P.S."/>
            <person name="Li F."/>
            <person name="Zhang H."/>
            <person name="Feng B."/>
            <person name="Zhu X."/>
            <person name="Liu R."/>
            <person name="Schnable J.C."/>
            <person name="Zhu J.-K."/>
            <person name="Zhang H."/>
        </authorList>
    </citation>
    <scope>NUCLEOTIDE SEQUENCE [LARGE SCALE GENOMIC DNA]</scope>
</reference>
<feature type="region of interest" description="Disordered" evidence="1">
    <location>
        <begin position="63"/>
        <end position="105"/>
    </location>
</feature>
<evidence type="ECO:0000256" key="1">
    <source>
        <dbReference type="SAM" id="MobiDB-lite"/>
    </source>
</evidence>
<evidence type="ECO:0000313" key="3">
    <source>
        <dbReference type="Proteomes" id="UP000275267"/>
    </source>
</evidence>
<dbReference type="STRING" id="4540.A0A3L6SUL2"/>
<protein>
    <submittedName>
        <fullName evidence="2">Uncharacterized protein</fullName>
    </submittedName>
</protein>
<feature type="compositionally biased region" description="Acidic residues" evidence="1">
    <location>
        <begin position="75"/>
        <end position="92"/>
    </location>
</feature>
<comment type="caution">
    <text evidence="2">The sequence shown here is derived from an EMBL/GenBank/DDBJ whole genome shotgun (WGS) entry which is preliminary data.</text>
</comment>
<dbReference type="OrthoDB" id="1869436at2759"/>
<feature type="region of interest" description="Disordered" evidence="1">
    <location>
        <begin position="1"/>
        <end position="42"/>
    </location>
</feature>
<feature type="compositionally biased region" description="Basic and acidic residues" evidence="1">
    <location>
        <begin position="30"/>
        <end position="41"/>
    </location>
</feature>
<dbReference type="Proteomes" id="UP000275267">
    <property type="component" value="Unassembled WGS sequence"/>
</dbReference>
<dbReference type="PANTHER" id="PTHR33018">
    <property type="entry name" value="OS10G0338966 PROTEIN-RELATED"/>
    <property type="match status" value="1"/>
</dbReference>
<sequence>MTTRIRPPRPPAATNRPPQARRRGVGPSGDDDRTPQAHASDDNYFIKLHLIGDLLLIRPKSVASDHEWSSKDNSSESEEEEEVEAAEEEAAVEDGTVRNRRRKPRKPVKCPKDLIVVKEIDEGGLPIEKRARLRLRLLVGPIARQKIPLDLPGFKSLDKMEKWRLLDTWVTPLLKFSEDMKTVRFRQLMMIIAKAWRNHKSKLKTHFVKQGLTPFAKYPYIQLEDWDKFVKMIDSEEAEKESQRFKKLRARYKEVHTMGSAGYDGMEARWEEEDRKLAALGSLIPMRPSLKGVLGIF</sequence>
<keyword evidence="3" id="KW-1185">Reference proteome</keyword>
<accession>A0A3L6SUL2</accession>
<dbReference type="AlphaFoldDB" id="A0A3L6SUL2"/>
<organism evidence="2 3">
    <name type="scientific">Panicum miliaceum</name>
    <name type="common">Proso millet</name>
    <name type="synonym">Broomcorn millet</name>
    <dbReference type="NCBI Taxonomy" id="4540"/>
    <lineage>
        <taxon>Eukaryota</taxon>
        <taxon>Viridiplantae</taxon>
        <taxon>Streptophyta</taxon>
        <taxon>Embryophyta</taxon>
        <taxon>Tracheophyta</taxon>
        <taxon>Spermatophyta</taxon>
        <taxon>Magnoliopsida</taxon>
        <taxon>Liliopsida</taxon>
        <taxon>Poales</taxon>
        <taxon>Poaceae</taxon>
        <taxon>PACMAD clade</taxon>
        <taxon>Panicoideae</taxon>
        <taxon>Panicodae</taxon>
        <taxon>Paniceae</taxon>
        <taxon>Panicinae</taxon>
        <taxon>Panicum</taxon>
        <taxon>Panicum sect. Panicum</taxon>
    </lineage>
</organism>
<proteinExistence type="predicted"/>